<reference evidence="2 3" key="1">
    <citation type="submission" date="2018-07" db="EMBL/GenBank/DDBJ databases">
        <title>Venubactetium sediminum gen. nov., sp. nov., isolated from a marine solar saltern.</title>
        <authorList>
            <person name="Wang S."/>
        </authorList>
    </citation>
    <scope>NUCLEOTIDE SEQUENCE [LARGE SCALE GENOMIC DNA]</scope>
    <source>
        <strain evidence="2 3">WD2A32</strain>
    </source>
</reference>
<dbReference type="EMBL" id="QPMH01000005">
    <property type="protein sequence ID" value="RDD62387.1"/>
    <property type="molecule type" value="Genomic_DNA"/>
</dbReference>
<dbReference type="PANTHER" id="PTHR33055">
    <property type="entry name" value="TRANSPOSASE FOR INSERTION SEQUENCE ELEMENT IS1111A"/>
    <property type="match status" value="1"/>
</dbReference>
<dbReference type="GO" id="GO:0003677">
    <property type="term" value="F:DNA binding"/>
    <property type="evidence" value="ECO:0007669"/>
    <property type="project" value="InterPro"/>
</dbReference>
<evidence type="ECO:0000259" key="1">
    <source>
        <dbReference type="Pfam" id="PF02371"/>
    </source>
</evidence>
<dbReference type="InterPro" id="IPR047650">
    <property type="entry name" value="Transpos_IS110"/>
</dbReference>
<comment type="caution">
    <text evidence="2">The sequence shown here is derived from an EMBL/GenBank/DDBJ whole genome shotgun (WGS) entry which is preliminary data.</text>
</comment>
<organism evidence="2 3">
    <name type="scientific">Ferruginivarius sediminum</name>
    <dbReference type="NCBI Taxonomy" id="2661937"/>
    <lineage>
        <taxon>Bacteria</taxon>
        <taxon>Pseudomonadati</taxon>
        <taxon>Pseudomonadota</taxon>
        <taxon>Alphaproteobacteria</taxon>
        <taxon>Rhodospirillales</taxon>
        <taxon>Rhodospirillaceae</taxon>
        <taxon>Ferruginivarius</taxon>
    </lineage>
</organism>
<protein>
    <submittedName>
        <fullName evidence="2">IS110 family transposase</fullName>
    </submittedName>
</protein>
<name>A0A369TE02_9PROT</name>
<feature type="domain" description="Transposase IS116/IS110/IS902 C-terminal" evidence="1">
    <location>
        <begin position="29"/>
        <end position="110"/>
    </location>
</feature>
<dbReference type="AlphaFoldDB" id="A0A369TE02"/>
<evidence type="ECO:0000313" key="3">
    <source>
        <dbReference type="Proteomes" id="UP000253941"/>
    </source>
</evidence>
<dbReference type="GO" id="GO:0004803">
    <property type="term" value="F:transposase activity"/>
    <property type="evidence" value="ECO:0007669"/>
    <property type="project" value="InterPro"/>
</dbReference>
<dbReference type="RefSeq" id="WP_147274834.1">
    <property type="nucleotide sequence ID" value="NZ_QPMH01000005.1"/>
</dbReference>
<dbReference type="InterPro" id="IPR003346">
    <property type="entry name" value="Transposase_20"/>
</dbReference>
<accession>A0A369TE02</accession>
<dbReference type="GO" id="GO:0006313">
    <property type="term" value="P:DNA transposition"/>
    <property type="evidence" value="ECO:0007669"/>
    <property type="project" value="InterPro"/>
</dbReference>
<gene>
    <name evidence="2" type="ORF">DRB17_06970</name>
</gene>
<feature type="non-terminal residue" evidence="2">
    <location>
        <position position="1"/>
    </location>
</feature>
<evidence type="ECO:0000313" key="2">
    <source>
        <dbReference type="EMBL" id="RDD62387.1"/>
    </source>
</evidence>
<dbReference type="PANTHER" id="PTHR33055:SF13">
    <property type="entry name" value="TRANSPOSASE"/>
    <property type="match status" value="1"/>
</dbReference>
<keyword evidence="3" id="KW-1185">Reference proteome</keyword>
<proteinExistence type="predicted"/>
<dbReference type="Proteomes" id="UP000253941">
    <property type="component" value="Unassembled WGS sequence"/>
</dbReference>
<dbReference type="Pfam" id="PF02371">
    <property type="entry name" value="Transposase_20"/>
    <property type="match status" value="1"/>
</dbReference>
<sequence length="151" mass="16235">KALKADIAALDKRITAFIKADPALQAKKTLLLSMKGVGPGLAHTLIALLPELGELSRKQIAALVGVAPFEDQSGKHQGVRYIQGGRPDTRAALFMAAMVAGTHNPVIRPFRQRLDAAGKKPKVAIVAVMRKMITILNAMLRDNTPWQPKAA</sequence>